<protein>
    <submittedName>
        <fullName evidence="1">Uncharacterized protein</fullName>
    </submittedName>
</protein>
<sequence length="102" mass="11538">MVNIASFVVATEGVRQGHKTFKIFSNRVSHNAWFFVFCFKLLSGHGVLCGGADGNRSSPLCFVRRFSFFSRAAQKCFESVNIFHNLLCCHLFYSRVGKGFVF</sequence>
<accession>A0A0F7L2M6</accession>
<organism evidence="1">
    <name type="scientific">uncultured marine virus</name>
    <dbReference type="NCBI Taxonomy" id="186617"/>
    <lineage>
        <taxon>Viruses</taxon>
        <taxon>environmental samples</taxon>
    </lineage>
</organism>
<reference evidence="1" key="2">
    <citation type="submission" date="2015-03" db="EMBL/GenBank/DDBJ databases">
        <authorList>
            <person name="Chow C.-E.T."/>
            <person name="Winget D.M."/>
            <person name="White R.A.III."/>
            <person name="Hallam S.J."/>
            <person name="Suttle C.A."/>
        </authorList>
    </citation>
    <scope>NUCLEOTIDE SEQUENCE</scope>
    <source>
        <strain evidence="1">Anoxic3_4</strain>
    </source>
</reference>
<dbReference type="EMBL" id="KR029579">
    <property type="protein sequence ID" value="AKH46120.1"/>
    <property type="molecule type" value="Genomic_DNA"/>
</dbReference>
<evidence type="ECO:0000313" key="1">
    <source>
        <dbReference type="EMBL" id="AKH46120.1"/>
    </source>
</evidence>
<reference evidence="1" key="1">
    <citation type="journal article" date="2015" name="Front. Microbiol.">
        <title>Combining genomic sequencing methods to explore viral diversity and reveal potential virus-host interactions.</title>
        <authorList>
            <person name="Chow C.E."/>
            <person name="Winget D.M."/>
            <person name="White R.A.III."/>
            <person name="Hallam S.J."/>
            <person name="Suttle C.A."/>
        </authorList>
    </citation>
    <scope>NUCLEOTIDE SEQUENCE</scope>
    <source>
        <strain evidence="1">Anoxic3_4</strain>
    </source>
</reference>
<proteinExistence type="predicted"/>
<name>A0A0F7L2M6_9VIRU</name>